<proteinExistence type="predicted"/>
<evidence type="ECO:0000313" key="2">
    <source>
        <dbReference type="Proteomes" id="UP000018004"/>
    </source>
</evidence>
<accession>V6SDY1</accession>
<keyword evidence="2" id="KW-1185">Reference proteome</keyword>
<sequence>MEWFGNKNPHLHKAGGTLAAIMKKQNLRILLLFFWTGFIFAQQSNNVDYNKLLKYKVDENRFQFGWLDNVFSGIPCFRDYTKEKTEMQLVNPKTDSIIYKSTEPKRNGLKIVPAQIFLDKKTRKFQITGQITGGWESVIPVEFEIYIGHRIDTTSNITLSPNLHGAVYYNGKKVDSTIVVGVVPAFYMTDIKKFQAYRGKKKLIDSDYKEMLFNIEAIIDEKSILVFGLSSRYAEIFEIGKLLK</sequence>
<name>V6SDY1_9FLAO</name>
<dbReference type="PATRIC" id="fig|1341181.4.peg.3134"/>
<evidence type="ECO:0000313" key="1">
    <source>
        <dbReference type="EMBL" id="ESU24659.1"/>
    </source>
</evidence>
<comment type="caution">
    <text evidence="1">The sequence shown here is derived from an EMBL/GenBank/DDBJ whole genome shotgun (WGS) entry which is preliminary data.</text>
</comment>
<protein>
    <submittedName>
        <fullName evidence="1">Uncharacterized protein</fullName>
    </submittedName>
</protein>
<dbReference type="Proteomes" id="UP000018004">
    <property type="component" value="Unassembled WGS sequence"/>
</dbReference>
<reference evidence="1 2" key="1">
    <citation type="submission" date="2013-08" db="EMBL/GenBank/DDBJ databases">
        <title>Flavobacterium limnosediminis JC2902 genome sequencing.</title>
        <authorList>
            <person name="Lee K."/>
            <person name="Yi H."/>
            <person name="Park S."/>
            <person name="Chun J."/>
        </authorList>
    </citation>
    <scope>NUCLEOTIDE SEQUENCE [LARGE SCALE GENOMIC DNA]</scope>
    <source>
        <strain evidence="1 2">JC2902</strain>
    </source>
</reference>
<dbReference type="AlphaFoldDB" id="V6SDY1"/>
<dbReference type="OrthoDB" id="1429559at2"/>
<organism evidence="1 2">
    <name type="scientific">Flavobacterium limnosediminis JC2902</name>
    <dbReference type="NCBI Taxonomy" id="1341181"/>
    <lineage>
        <taxon>Bacteria</taxon>
        <taxon>Pseudomonadati</taxon>
        <taxon>Bacteroidota</taxon>
        <taxon>Flavobacteriia</taxon>
        <taxon>Flavobacteriales</taxon>
        <taxon>Flavobacteriaceae</taxon>
        <taxon>Flavobacterium</taxon>
    </lineage>
</organism>
<dbReference type="EMBL" id="AVGG01000039">
    <property type="protein sequence ID" value="ESU24659.1"/>
    <property type="molecule type" value="Genomic_DNA"/>
</dbReference>
<gene>
    <name evidence="1" type="ORF">FLJC2902T_31910</name>
</gene>
<dbReference type="STRING" id="1341181.FLJC2902T_31910"/>